<evidence type="ECO:0000313" key="2">
    <source>
        <dbReference type="Proteomes" id="UP001311232"/>
    </source>
</evidence>
<organism evidence="1 2">
    <name type="scientific">Crenichthys baileyi</name>
    <name type="common">White River springfish</name>
    <dbReference type="NCBI Taxonomy" id="28760"/>
    <lineage>
        <taxon>Eukaryota</taxon>
        <taxon>Metazoa</taxon>
        <taxon>Chordata</taxon>
        <taxon>Craniata</taxon>
        <taxon>Vertebrata</taxon>
        <taxon>Euteleostomi</taxon>
        <taxon>Actinopterygii</taxon>
        <taxon>Neopterygii</taxon>
        <taxon>Teleostei</taxon>
        <taxon>Neoteleostei</taxon>
        <taxon>Acanthomorphata</taxon>
        <taxon>Ovalentaria</taxon>
        <taxon>Atherinomorphae</taxon>
        <taxon>Cyprinodontiformes</taxon>
        <taxon>Goodeidae</taxon>
        <taxon>Crenichthys</taxon>
    </lineage>
</organism>
<comment type="caution">
    <text evidence="1">The sequence shown here is derived from an EMBL/GenBank/DDBJ whole genome shotgun (WGS) entry which is preliminary data.</text>
</comment>
<dbReference type="Proteomes" id="UP001311232">
    <property type="component" value="Unassembled WGS sequence"/>
</dbReference>
<keyword evidence="2" id="KW-1185">Reference proteome</keyword>
<sequence length="144" mass="15401">MALKCLIKKKITFAMIMSVGPVFSPVQTHKADVSVAAASPPAGLAFDVPLQSGWLWRSHQLKWSIPRHIKSTDLDLQSSPIALLDPHSHKAKLPSGMSPGSFGAPKTAGIFPPHLQPVENICLGFEADFEVTMCIPDGCLSSGD</sequence>
<gene>
    <name evidence="1" type="ORF">CRENBAI_013297</name>
</gene>
<dbReference type="AlphaFoldDB" id="A0AAV9RAU2"/>
<proteinExistence type="predicted"/>
<protein>
    <submittedName>
        <fullName evidence="1">Uncharacterized protein</fullName>
    </submittedName>
</protein>
<accession>A0AAV9RAU2</accession>
<evidence type="ECO:0000313" key="1">
    <source>
        <dbReference type="EMBL" id="KAK5606916.1"/>
    </source>
</evidence>
<reference evidence="1 2" key="1">
    <citation type="submission" date="2021-06" db="EMBL/GenBank/DDBJ databases">
        <authorList>
            <person name="Palmer J.M."/>
        </authorList>
    </citation>
    <scope>NUCLEOTIDE SEQUENCE [LARGE SCALE GENOMIC DNA]</scope>
    <source>
        <strain evidence="1 2">MEX-2019</strain>
        <tissue evidence="1">Muscle</tissue>
    </source>
</reference>
<name>A0AAV9RAU2_9TELE</name>
<dbReference type="EMBL" id="JAHHUM010002043">
    <property type="protein sequence ID" value="KAK5606916.1"/>
    <property type="molecule type" value="Genomic_DNA"/>
</dbReference>